<keyword evidence="3" id="KW-0408">Iron</keyword>
<organism evidence="6 7">
    <name type="scientific">Pseudonocardia parietis</name>
    <dbReference type="NCBI Taxonomy" id="570936"/>
    <lineage>
        <taxon>Bacteria</taxon>
        <taxon>Bacillati</taxon>
        <taxon>Actinomycetota</taxon>
        <taxon>Actinomycetes</taxon>
        <taxon>Pseudonocardiales</taxon>
        <taxon>Pseudonocardiaceae</taxon>
        <taxon>Pseudonocardia</taxon>
    </lineage>
</organism>
<protein>
    <submittedName>
        <fullName evidence="6">3',5'-cyclic AMP phosphodiesterase CpdA</fullName>
    </submittedName>
</protein>
<dbReference type="InterPro" id="IPR029052">
    <property type="entry name" value="Metallo-depent_PP-like"/>
</dbReference>
<dbReference type="RefSeq" id="WP_210027425.1">
    <property type="nucleotide sequence ID" value="NZ_JAGINU010000001.1"/>
</dbReference>
<keyword evidence="1" id="KW-0479">Metal-binding</keyword>
<dbReference type="InterPro" id="IPR050884">
    <property type="entry name" value="CNP_phosphodiesterase-III"/>
</dbReference>
<dbReference type="Pfam" id="PF00149">
    <property type="entry name" value="Metallophos"/>
    <property type="match status" value="1"/>
</dbReference>
<comment type="similarity">
    <text evidence="4">Belongs to the cyclic nucleotide phosphodiesterase class-III family.</text>
</comment>
<comment type="caution">
    <text evidence="6">The sequence shown here is derived from an EMBL/GenBank/DDBJ whole genome shotgun (WGS) entry which is preliminary data.</text>
</comment>
<proteinExistence type="inferred from homology"/>
<dbReference type="Proteomes" id="UP001519295">
    <property type="component" value="Unassembled WGS sequence"/>
</dbReference>
<dbReference type="Gene3D" id="3.60.21.10">
    <property type="match status" value="1"/>
</dbReference>
<gene>
    <name evidence="6" type="ORF">JOF36_002988</name>
</gene>
<evidence type="ECO:0000256" key="4">
    <source>
        <dbReference type="ARBA" id="ARBA00025742"/>
    </source>
</evidence>
<evidence type="ECO:0000256" key="1">
    <source>
        <dbReference type="ARBA" id="ARBA00022723"/>
    </source>
</evidence>
<evidence type="ECO:0000313" key="7">
    <source>
        <dbReference type="Proteomes" id="UP001519295"/>
    </source>
</evidence>
<sequence>MLTVAQLTDIHVGVAGNAERAERALAGVRSLGADLVLVTGDIAEHGTAGEYALAADLLSDLDAWLVPGNHDDRDAMTAAFGPVSDRVHRAGGATVVLLDSLVDGELSGSLSAAGLDLLADAVRDPAPLLVALHHPPVPVGHPFMDGIRLTDPEPFEALLASRADPTLVVCGHVHRPMATTFAGHPLVVAPSVAPGVRFPEEPGEEFVLPGSVPGGVVHVLGDGPPRSRFVTWPGRIPPGSAGPLG</sequence>
<dbReference type="SUPFAM" id="SSF56300">
    <property type="entry name" value="Metallo-dependent phosphatases"/>
    <property type="match status" value="1"/>
</dbReference>
<evidence type="ECO:0000256" key="3">
    <source>
        <dbReference type="ARBA" id="ARBA00023004"/>
    </source>
</evidence>
<dbReference type="EMBL" id="JAGINU010000001">
    <property type="protein sequence ID" value="MBP2367292.1"/>
    <property type="molecule type" value="Genomic_DNA"/>
</dbReference>
<dbReference type="InterPro" id="IPR004843">
    <property type="entry name" value="Calcineurin-like_PHP"/>
</dbReference>
<evidence type="ECO:0000259" key="5">
    <source>
        <dbReference type="Pfam" id="PF00149"/>
    </source>
</evidence>
<dbReference type="PANTHER" id="PTHR42988:SF2">
    <property type="entry name" value="CYCLIC NUCLEOTIDE PHOSPHODIESTERASE CBUA0032-RELATED"/>
    <property type="match status" value="1"/>
</dbReference>
<accession>A0ABS4VTN8</accession>
<name>A0ABS4VTN8_9PSEU</name>
<feature type="domain" description="Calcineurin-like phosphoesterase" evidence="5">
    <location>
        <begin position="3"/>
        <end position="176"/>
    </location>
</feature>
<evidence type="ECO:0000256" key="2">
    <source>
        <dbReference type="ARBA" id="ARBA00022801"/>
    </source>
</evidence>
<keyword evidence="7" id="KW-1185">Reference proteome</keyword>
<evidence type="ECO:0000313" key="6">
    <source>
        <dbReference type="EMBL" id="MBP2367292.1"/>
    </source>
</evidence>
<dbReference type="PANTHER" id="PTHR42988">
    <property type="entry name" value="PHOSPHOHYDROLASE"/>
    <property type="match status" value="1"/>
</dbReference>
<keyword evidence="2" id="KW-0378">Hydrolase</keyword>
<reference evidence="6 7" key="1">
    <citation type="submission" date="2021-03" db="EMBL/GenBank/DDBJ databases">
        <title>Sequencing the genomes of 1000 actinobacteria strains.</title>
        <authorList>
            <person name="Klenk H.-P."/>
        </authorList>
    </citation>
    <scope>NUCLEOTIDE SEQUENCE [LARGE SCALE GENOMIC DNA]</scope>
    <source>
        <strain evidence="6 7">DSM 45256</strain>
    </source>
</reference>